<dbReference type="OrthoDB" id="8449823at2"/>
<reference evidence="1 2" key="1">
    <citation type="submission" date="2017-11" db="EMBL/GenBank/DDBJ databases">
        <title>Genomic Encyclopedia of Type Strains, Phase III (KMG-III): the genomes of soil and plant-associated and newly described type strains.</title>
        <authorList>
            <person name="Whitman W."/>
        </authorList>
    </citation>
    <scope>NUCLEOTIDE SEQUENCE [LARGE SCALE GENOMIC DNA]</scope>
    <source>
        <strain evidence="1 2">CGMCC 1.12274</strain>
    </source>
</reference>
<dbReference type="EMBL" id="PHUF01000005">
    <property type="protein sequence ID" value="PKB14304.1"/>
    <property type="molecule type" value="Genomic_DNA"/>
</dbReference>
<accession>A0A2N0H5V2</accession>
<comment type="caution">
    <text evidence="1">The sequence shown here is derived from an EMBL/GenBank/DDBJ whole genome shotgun (WGS) entry which is preliminary data.</text>
</comment>
<evidence type="ECO:0000313" key="1">
    <source>
        <dbReference type="EMBL" id="PKB14304.1"/>
    </source>
</evidence>
<gene>
    <name evidence="1" type="ORF">B0I00_2936</name>
</gene>
<dbReference type="AlphaFoldDB" id="A0A2N0H5V2"/>
<sequence length="214" mass="23426">MRGVSLNTLIEAAVTEQPYNHQRLGLQARRYCGVISGKLCSDLPEDLHDDIFQQAFVELFRIGAGALERLSGLALFRRAIFVAIRVVRADYAPPGRRTRKARDGAPPERVAAEDIGWIAEGDHLQRATVIGTDNTPYIDFDQFQSPAAAVAMKQVEDRIDGDWALRRAPLNVASALRLICLDGVRVDTAAQAVGLDRFKLYREVAALSAALAAA</sequence>
<name>A0A2N0H5V2_9SPHN</name>
<dbReference type="Proteomes" id="UP000232587">
    <property type="component" value="Unassembled WGS sequence"/>
</dbReference>
<dbReference type="RefSeq" id="WP_100868111.1">
    <property type="nucleotide sequence ID" value="NZ_PHUF01000005.1"/>
</dbReference>
<organism evidence="1 2">
    <name type="scientific">Novosphingobium kunmingense</name>
    <dbReference type="NCBI Taxonomy" id="1211806"/>
    <lineage>
        <taxon>Bacteria</taxon>
        <taxon>Pseudomonadati</taxon>
        <taxon>Pseudomonadota</taxon>
        <taxon>Alphaproteobacteria</taxon>
        <taxon>Sphingomonadales</taxon>
        <taxon>Sphingomonadaceae</taxon>
        <taxon>Novosphingobium</taxon>
    </lineage>
</organism>
<keyword evidence="2" id="KW-1185">Reference proteome</keyword>
<evidence type="ECO:0000313" key="2">
    <source>
        <dbReference type="Proteomes" id="UP000232587"/>
    </source>
</evidence>
<proteinExistence type="predicted"/>
<protein>
    <submittedName>
        <fullName evidence="1">Uncharacterized protein</fullName>
    </submittedName>
</protein>